<feature type="region of interest" description="Disordered" evidence="1">
    <location>
        <begin position="59"/>
        <end position="115"/>
    </location>
</feature>
<dbReference type="Gene3D" id="2.170.270.10">
    <property type="entry name" value="SET domain"/>
    <property type="match status" value="1"/>
</dbReference>
<reference evidence="3" key="1">
    <citation type="journal article" date="2016" name="Nat. Commun.">
        <title>The Gonium pectorale genome demonstrates co-option of cell cycle regulation during the evolution of multicellularity.</title>
        <authorList>
            <person name="Hanschen E.R."/>
            <person name="Marriage T.N."/>
            <person name="Ferris P.J."/>
            <person name="Hamaji T."/>
            <person name="Toyoda A."/>
            <person name="Fujiyama A."/>
            <person name="Neme R."/>
            <person name="Noguchi H."/>
            <person name="Minakuchi Y."/>
            <person name="Suzuki M."/>
            <person name="Kawai-Toyooka H."/>
            <person name="Smith D.R."/>
            <person name="Sparks H."/>
            <person name="Anderson J."/>
            <person name="Bakaric R."/>
            <person name="Luria V."/>
            <person name="Karger A."/>
            <person name="Kirschner M.W."/>
            <person name="Durand P.M."/>
            <person name="Michod R.E."/>
            <person name="Nozaki H."/>
            <person name="Olson B.J."/>
        </authorList>
    </citation>
    <scope>NUCLEOTIDE SEQUENCE [LARGE SCALE GENOMIC DNA]</scope>
    <source>
        <strain evidence="3">NIES-2863</strain>
    </source>
</reference>
<feature type="region of interest" description="Disordered" evidence="1">
    <location>
        <begin position="823"/>
        <end position="852"/>
    </location>
</feature>
<dbReference type="AlphaFoldDB" id="A0A150GES9"/>
<evidence type="ECO:0008006" key="4">
    <source>
        <dbReference type="Google" id="ProtNLM"/>
    </source>
</evidence>
<evidence type="ECO:0000313" key="3">
    <source>
        <dbReference type="Proteomes" id="UP000075714"/>
    </source>
</evidence>
<feature type="region of interest" description="Disordered" evidence="1">
    <location>
        <begin position="400"/>
        <end position="467"/>
    </location>
</feature>
<feature type="compositionally biased region" description="Acidic residues" evidence="1">
    <location>
        <begin position="424"/>
        <end position="434"/>
    </location>
</feature>
<dbReference type="SUPFAM" id="SSF82199">
    <property type="entry name" value="SET domain"/>
    <property type="match status" value="1"/>
</dbReference>
<feature type="region of interest" description="Disordered" evidence="1">
    <location>
        <begin position="322"/>
        <end position="341"/>
    </location>
</feature>
<dbReference type="InterPro" id="IPR046341">
    <property type="entry name" value="SET_dom_sf"/>
</dbReference>
<keyword evidence="3" id="KW-1185">Reference proteome</keyword>
<protein>
    <recommendedName>
        <fullName evidence="4">SET domain-containing protein</fullName>
    </recommendedName>
</protein>
<dbReference type="Proteomes" id="UP000075714">
    <property type="component" value="Unassembled WGS sequence"/>
</dbReference>
<name>A0A150GES9_GONPE</name>
<sequence>MPDTERAFSGLHLRRDDNAAYWWLSGAEELVAHLLGPSAATSPAELLLFRLADGSLAVSPAPKAEPESHHQCTSGISTSGEHGSGAGPGLGAMDPSSNPSAPDGGSDPAGGSGAVVRPAPAPHDYFIARWSRCELSLRIAAAEAAFGPQYSRLVLYGTGLLDVRVHIRGPDGGLLPCDGAVLRKYACGQVRLARITRVVRESLGLTARKGWLRLSVLQPGGEALLELASEVPQEAGPQSGLPAEPKGQHQPRPKAGVNSASEGDGDEHESVEYGSERGEDTPASSDSEDEDSDSTDLDSTDFDSTDSDSTARAAFPQQAAALRANGGMKRGRSGGEPLDAKLEYLPRGGGVGDGQPRTLPVKLALTAGNFRLNGAGDAVRAIGAVDCKYLRLVVQPGRTPRLEKLPSRPKRLRGARSPHGSEDGAAEYEEDAVDELPSAFGSDGDDGDGSLARDGGEAAGAGDSRGKGAVAAAALSDGPRHYLASAGGPLKPYSAKLRLRRDGKRARLSGLKVLFQDLGILGRRRRLQLRLHGLVPGGQDASGGSSGGRVVVLVELLPEPEAAEGARSGSTGASNVDKRLSRAVVCNKLARLLGLEGDDGCPDAQLPEGPVVLEGALEPCGDPARGGAGLQAALPITENEVLGVVGGYVMPTGAAEYFTSSGHEQCPSAARLARVVAGTGADVATAWRLLAGAFRLPLPAGFVERKGSYGCEAPAPTELSMLGYGNLTALVNDPRVDPRAWRAGNDVDSQEAAGKANCAVVPVCVCGLVLPVLVALRDIGPGEQLLRDYGAGWWRDLAAVWEVAEDNGLDVARLLHAAANSDTTSAGAGHASQLEPVKRAAARGSDCGGETA</sequence>
<feature type="compositionally biased region" description="Basic and acidic residues" evidence="1">
    <location>
        <begin position="268"/>
        <end position="280"/>
    </location>
</feature>
<dbReference type="OrthoDB" id="515462at2759"/>
<feature type="compositionally biased region" description="Acidic residues" evidence="1">
    <location>
        <begin position="286"/>
        <end position="306"/>
    </location>
</feature>
<feature type="region of interest" description="Disordered" evidence="1">
    <location>
        <begin position="231"/>
        <end position="312"/>
    </location>
</feature>
<organism evidence="2 3">
    <name type="scientific">Gonium pectorale</name>
    <name type="common">Green alga</name>
    <dbReference type="NCBI Taxonomy" id="33097"/>
    <lineage>
        <taxon>Eukaryota</taxon>
        <taxon>Viridiplantae</taxon>
        <taxon>Chlorophyta</taxon>
        <taxon>core chlorophytes</taxon>
        <taxon>Chlorophyceae</taxon>
        <taxon>CS clade</taxon>
        <taxon>Chlamydomonadales</taxon>
        <taxon>Volvocaceae</taxon>
        <taxon>Gonium</taxon>
    </lineage>
</organism>
<gene>
    <name evidence="2" type="ORF">GPECTOR_30g170</name>
</gene>
<proteinExistence type="predicted"/>
<feature type="compositionally biased region" description="Polar residues" evidence="1">
    <location>
        <begin position="71"/>
        <end position="81"/>
    </location>
</feature>
<comment type="caution">
    <text evidence="2">The sequence shown here is derived from an EMBL/GenBank/DDBJ whole genome shotgun (WGS) entry which is preliminary data.</text>
</comment>
<evidence type="ECO:0000313" key="2">
    <source>
        <dbReference type="EMBL" id="KXZ48075.1"/>
    </source>
</evidence>
<dbReference type="EMBL" id="LSYV01000031">
    <property type="protein sequence ID" value="KXZ48075.1"/>
    <property type="molecule type" value="Genomic_DNA"/>
</dbReference>
<evidence type="ECO:0000256" key="1">
    <source>
        <dbReference type="SAM" id="MobiDB-lite"/>
    </source>
</evidence>
<dbReference type="CDD" id="cd08161">
    <property type="entry name" value="SET"/>
    <property type="match status" value="1"/>
</dbReference>
<feature type="compositionally biased region" description="Basic residues" evidence="1">
    <location>
        <begin position="407"/>
        <end position="416"/>
    </location>
</feature>
<accession>A0A150GES9</accession>